<organism evidence="4">
    <name type="scientific">Schlesneria paludicola</name>
    <dbReference type="NCBI Taxonomy" id="360056"/>
    <lineage>
        <taxon>Bacteria</taxon>
        <taxon>Pseudomonadati</taxon>
        <taxon>Planctomycetota</taxon>
        <taxon>Planctomycetia</taxon>
        <taxon>Planctomycetales</taxon>
        <taxon>Planctomycetaceae</taxon>
        <taxon>Schlesneria</taxon>
    </lineage>
</organism>
<feature type="transmembrane region" description="Helical" evidence="2">
    <location>
        <begin position="7"/>
        <end position="28"/>
    </location>
</feature>
<keyword evidence="2" id="KW-0812">Transmembrane</keyword>
<sequence>MKRTFDLVGALVGLIVLSPLLVLIALLIKLTSPGPVLYRQERVGRGFRRFKICKFRTMVPHADRVGGPLTVGQDRRITRIGWWLRRTKLDELPQLLNVLIGDMSFVGPRPEVPKYVDMFREDYRELLTLRPGITDLASLKYRHESELLQQAADPELAYVQQILPDKIRLGKEYLQRQSLLLDLTLIAKTVLRMAY</sequence>
<evidence type="ECO:0000256" key="2">
    <source>
        <dbReference type="SAM" id="Phobius"/>
    </source>
</evidence>
<dbReference type="GO" id="GO:0016780">
    <property type="term" value="F:phosphotransferase activity, for other substituted phosphate groups"/>
    <property type="evidence" value="ECO:0007669"/>
    <property type="project" value="TreeGrafter"/>
</dbReference>
<dbReference type="EMBL" id="DSVQ01000006">
    <property type="protein sequence ID" value="HGT38154.1"/>
    <property type="molecule type" value="Genomic_DNA"/>
</dbReference>
<dbReference type="PANTHER" id="PTHR30576">
    <property type="entry name" value="COLANIC BIOSYNTHESIS UDP-GLUCOSE LIPID CARRIER TRANSFERASE"/>
    <property type="match status" value="1"/>
</dbReference>
<evidence type="ECO:0000259" key="3">
    <source>
        <dbReference type="Pfam" id="PF02397"/>
    </source>
</evidence>
<dbReference type="AlphaFoldDB" id="A0A7C4LJH0"/>
<evidence type="ECO:0000313" key="4">
    <source>
        <dbReference type="EMBL" id="HGT38154.1"/>
    </source>
</evidence>
<feature type="domain" description="Bacterial sugar transferase" evidence="3">
    <location>
        <begin position="2"/>
        <end position="193"/>
    </location>
</feature>
<protein>
    <submittedName>
        <fullName evidence="4">Sugar transferase</fullName>
    </submittedName>
</protein>
<keyword evidence="2" id="KW-0472">Membrane</keyword>
<gene>
    <name evidence="4" type="ORF">ENS64_02630</name>
</gene>
<evidence type="ECO:0000256" key="1">
    <source>
        <dbReference type="ARBA" id="ARBA00006464"/>
    </source>
</evidence>
<name>A0A7C4LJH0_9PLAN</name>
<dbReference type="Pfam" id="PF02397">
    <property type="entry name" value="Bac_transf"/>
    <property type="match status" value="1"/>
</dbReference>
<comment type="caution">
    <text evidence="4">The sequence shown here is derived from an EMBL/GenBank/DDBJ whole genome shotgun (WGS) entry which is preliminary data.</text>
</comment>
<keyword evidence="4" id="KW-0808">Transferase</keyword>
<keyword evidence="2" id="KW-1133">Transmembrane helix</keyword>
<accession>A0A7C4LJH0</accession>
<proteinExistence type="inferred from homology"/>
<dbReference type="PANTHER" id="PTHR30576:SF20">
    <property type="entry name" value="QUINOVOSAMINEPHOSPHOTRANSFERAE-RELATED"/>
    <property type="match status" value="1"/>
</dbReference>
<dbReference type="InterPro" id="IPR003362">
    <property type="entry name" value="Bact_transf"/>
</dbReference>
<comment type="similarity">
    <text evidence="1">Belongs to the bacterial sugar transferase family.</text>
</comment>
<reference evidence="4" key="1">
    <citation type="journal article" date="2020" name="mSystems">
        <title>Genome- and Community-Level Interaction Insights into Carbon Utilization and Element Cycling Functions of Hydrothermarchaeota in Hydrothermal Sediment.</title>
        <authorList>
            <person name="Zhou Z."/>
            <person name="Liu Y."/>
            <person name="Xu W."/>
            <person name="Pan J."/>
            <person name="Luo Z.H."/>
            <person name="Li M."/>
        </authorList>
    </citation>
    <scope>NUCLEOTIDE SEQUENCE [LARGE SCALE GENOMIC DNA]</scope>
    <source>
        <strain evidence="4">SpSt-508</strain>
    </source>
</reference>